<keyword evidence="3" id="KW-1185">Reference proteome</keyword>
<dbReference type="Gene3D" id="2.60.120.10">
    <property type="entry name" value="Jelly Rolls"/>
    <property type="match status" value="2"/>
</dbReference>
<evidence type="ECO:0000313" key="2">
    <source>
        <dbReference type="EMBL" id="MEK0170820.1"/>
    </source>
</evidence>
<dbReference type="EMBL" id="JBBLYY010000031">
    <property type="protein sequence ID" value="MEK0170820.1"/>
    <property type="molecule type" value="Genomic_DNA"/>
</dbReference>
<dbReference type="InterPro" id="IPR014710">
    <property type="entry name" value="RmlC-like_jellyroll"/>
</dbReference>
<dbReference type="EC" id="5.3.1.30" evidence="2"/>
<dbReference type="Pfam" id="PF04962">
    <property type="entry name" value="KduI"/>
    <property type="match status" value="1"/>
</dbReference>
<protein>
    <submittedName>
        <fullName evidence="2">5-deoxy-glucuronate isomerase</fullName>
        <ecNumber evidence="2">5.3.1.30</ecNumber>
    </submittedName>
</protein>
<dbReference type="PANTHER" id="PTHR39193">
    <property type="entry name" value="5-DEOXY-GLUCURONATE ISOMERASE"/>
    <property type="match status" value="1"/>
</dbReference>
<dbReference type="PIRSF" id="PIRSF036628">
    <property type="entry name" value="IolB"/>
    <property type="match status" value="1"/>
</dbReference>
<evidence type="ECO:0000256" key="1">
    <source>
        <dbReference type="ARBA" id="ARBA00023235"/>
    </source>
</evidence>
<comment type="caution">
    <text evidence="2">The sequence shown here is derived from an EMBL/GenBank/DDBJ whole genome shotgun (WGS) entry which is preliminary data.</text>
</comment>
<keyword evidence="1 2" id="KW-0413">Isomerase</keyword>
<accession>A0ABU8Y7K1</accession>
<dbReference type="InterPro" id="IPR011051">
    <property type="entry name" value="RmlC_Cupin_sf"/>
</dbReference>
<dbReference type="RefSeq" id="WP_340197329.1">
    <property type="nucleotide sequence ID" value="NZ_JBBKAP010000063.1"/>
</dbReference>
<name>A0ABU8Y7K1_9MICO</name>
<organism evidence="2 3">
    <name type="scientific">Curtobacterium citreum</name>
    <dbReference type="NCBI Taxonomy" id="2036"/>
    <lineage>
        <taxon>Bacteria</taxon>
        <taxon>Bacillati</taxon>
        <taxon>Actinomycetota</taxon>
        <taxon>Actinomycetes</taxon>
        <taxon>Micrococcales</taxon>
        <taxon>Microbacteriaceae</taxon>
        <taxon>Curtobacterium</taxon>
    </lineage>
</organism>
<dbReference type="PANTHER" id="PTHR39193:SF1">
    <property type="entry name" value="5-DEOXY-GLUCURONATE ISOMERASE"/>
    <property type="match status" value="1"/>
</dbReference>
<dbReference type="SUPFAM" id="SSF51182">
    <property type="entry name" value="RmlC-like cupins"/>
    <property type="match status" value="1"/>
</dbReference>
<evidence type="ECO:0000313" key="3">
    <source>
        <dbReference type="Proteomes" id="UP001370299"/>
    </source>
</evidence>
<dbReference type="Proteomes" id="UP001370299">
    <property type="component" value="Unassembled WGS sequence"/>
</dbReference>
<dbReference type="GO" id="GO:0102482">
    <property type="term" value="F:5-deoxy-D-glucuronate isomerase activity"/>
    <property type="evidence" value="ECO:0007669"/>
    <property type="project" value="UniProtKB-EC"/>
</dbReference>
<dbReference type="InterPro" id="IPR024203">
    <property type="entry name" value="Deoxy-glucuronate_isom_IolB"/>
</dbReference>
<proteinExistence type="predicted"/>
<dbReference type="InterPro" id="IPR021120">
    <property type="entry name" value="KduI/IolB_isomerase"/>
</dbReference>
<dbReference type="NCBIfam" id="TIGR04378">
    <property type="entry name" value="myo_inos_iolB"/>
    <property type="match status" value="1"/>
</dbReference>
<sequence length="310" mass="33599">MANEQHEHDQWFIPAGSRPEAGWTDVVDGRIAGWTHTGLRTGTLTDSDPTGTRELRLPADAVERIVVPLAGAFHVTYAGAAGDGEQGLQGRASVFEGPTDVLYLGSGSQATITGSGRFAVAEAPTDTVKPTTYVARQDVPVELRGAGQSSRQVHNFGTPAALDAVKFIVCEVITPAGNWSSYPPHKHDTNVPGEESNLEEIYYYESAVARGLSAPATADPFALHRTYASDDRPIDEFREVRTGDVALVPHGWHGPAVAAPGYDMYYLNVMAGPDPERVWNITDDPAHGWVRQAWASEQLDPRLPYERKQA</sequence>
<gene>
    <name evidence="2" type="primary">iolB</name>
    <name evidence="2" type="ORF">WMN62_04990</name>
</gene>
<reference evidence="2 3" key="1">
    <citation type="submission" date="2024-03" db="EMBL/GenBank/DDBJ databases">
        <title>Whole genomes of four grape xylem sap localized bacterial endophytes.</title>
        <authorList>
            <person name="Kumar G."/>
            <person name="Savka M.A."/>
        </authorList>
    </citation>
    <scope>NUCLEOTIDE SEQUENCE [LARGE SCALE GENOMIC DNA]</scope>
    <source>
        <strain evidence="2 3">RIT_GXS8</strain>
    </source>
</reference>